<protein>
    <submittedName>
        <fullName evidence="6">Lipid A phosphate methyltransferase</fullName>
    </submittedName>
</protein>
<reference evidence="6 7" key="1">
    <citation type="submission" date="2017-08" db="EMBL/GenBank/DDBJ databases">
        <title>The whole genome shortgun sequences of strain Leeuwenhoekiella nanhaiensis G18 from the South China Sea.</title>
        <authorList>
            <person name="Liu Q."/>
        </authorList>
    </citation>
    <scope>NUCLEOTIDE SEQUENCE [LARGE SCALE GENOMIC DNA]</scope>
    <source>
        <strain evidence="6 7">G18</strain>
    </source>
</reference>
<evidence type="ECO:0000256" key="1">
    <source>
        <dbReference type="ARBA" id="ARBA00004127"/>
    </source>
</evidence>
<evidence type="ECO:0000256" key="4">
    <source>
        <dbReference type="ARBA" id="ARBA00023136"/>
    </source>
</evidence>
<comment type="subcellular location">
    <subcellularLocation>
        <location evidence="1">Endomembrane system</location>
        <topology evidence="1">Multi-pass membrane protein</topology>
    </subcellularLocation>
</comment>
<dbReference type="PROSITE" id="PS50244">
    <property type="entry name" value="S5A_REDUCTASE"/>
    <property type="match status" value="1"/>
</dbReference>
<proteinExistence type="predicted"/>
<evidence type="ECO:0000313" key="6">
    <source>
        <dbReference type="EMBL" id="PHQ27674.1"/>
    </source>
</evidence>
<dbReference type="EMBL" id="NQXA01000038">
    <property type="protein sequence ID" value="PHQ27674.1"/>
    <property type="molecule type" value="Genomic_DNA"/>
</dbReference>
<evidence type="ECO:0000256" key="5">
    <source>
        <dbReference type="SAM" id="Phobius"/>
    </source>
</evidence>
<keyword evidence="6" id="KW-0808">Transferase</keyword>
<dbReference type="Pfam" id="PF04191">
    <property type="entry name" value="PEMT"/>
    <property type="match status" value="1"/>
</dbReference>
<feature type="transmembrane region" description="Helical" evidence="5">
    <location>
        <begin position="51"/>
        <end position="69"/>
    </location>
</feature>
<evidence type="ECO:0000256" key="2">
    <source>
        <dbReference type="ARBA" id="ARBA00022692"/>
    </source>
</evidence>
<gene>
    <name evidence="6" type="ORF">CJ305_18875</name>
</gene>
<dbReference type="Gene3D" id="1.20.120.1630">
    <property type="match status" value="1"/>
</dbReference>
<evidence type="ECO:0000313" key="7">
    <source>
        <dbReference type="Proteomes" id="UP000229433"/>
    </source>
</evidence>
<dbReference type="PANTHER" id="PTHR12714">
    <property type="entry name" value="PROTEIN-S ISOPRENYLCYSTEINE O-METHYLTRANSFERASE"/>
    <property type="match status" value="1"/>
</dbReference>
<dbReference type="OrthoDB" id="9809773at2"/>
<organism evidence="6 7">
    <name type="scientific">Leeuwenhoekiella nanhaiensis</name>
    <dbReference type="NCBI Taxonomy" id="1655491"/>
    <lineage>
        <taxon>Bacteria</taxon>
        <taxon>Pseudomonadati</taxon>
        <taxon>Bacteroidota</taxon>
        <taxon>Flavobacteriia</taxon>
        <taxon>Flavobacteriales</taxon>
        <taxon>Flavobacteriaceae</taxon>
        <taxon>Leeuwenhoekiella</taxon>
    </lineage>
</organism>
<sequence>MALQEELKTQGDFLFKNRSYLPLIILGIGLSVYIYTEYYEIETPETWLSESFEYICLGVSLLGLAIRIFTVGHTPKNTSGRNTKGGQLADELNTTGIYSVVRHPLYLGNFFMWLGVAMLTENAWFTVAFIFFYSFYYERIMYAEENFLRNKFGQTYLDWAENVPAFIPSLKNYTKPKYAFSIKKVLKKEKNGLCAIFLLFWIFDLVGDLVEKEPFEFETEFWFYGAIITTVIYLILKVLKKRKLLDETNH</sequence>
<feature type="transmembrane region" description="Helical" evidence="5">
    <location>
        <begin position="20"/>
        <end position="39"/>
    </location>
</feature>
<dbReference type="PANTHER" id="PTHR12714:SF9">
    <property type="entry name" value="PROTEIN-S-ISOPRENYLCYSTEINE O-METHYLTRANSFERASE"/>
    <property type="match status" value="1"/>
</dbReference>
<name>A0A2G1VLR4_9FLAO</name>
<dbReference type="GO" id="GO:0012505">
    <property type="term" value="C:endomembrane system"/>
    <property type="evidence" value="ECO:0007669"/>
    <property type="project" value="UniProtKB-SubCell"/>
</dbReference>
<dbReference type="GO" id="GO:0008168">
    <property type="term" value="F:methyltransferase activity"/>
    <property type="evidence" value="ECO:0007669"/>
    <property type="project" value="UniProtKB-KW"/>
</dbReference>
<keyword evidence="7" id="KW-1185">Reference proteome</keyword>
<keyword evidence="2 5" id="KW-0812">Transmembrane</keyword>
<keyword evidence="4 5" id="KW-0472">Membrane</keyword>
<feature type="transmembrane region" description="Helical" evidence="5">
    <location>
        <begin position="192"/>
        <end position="209"/>
    </location>
</feature>
<evidence type="ECO:0000256" key="3">
    <source>
        <dbReference type="ARBA" id="ARBA00022989"/>
    </source>
</evidence>
<accession>A0A2G1VLR4</accession>
<dbReference type="AlphaFoldDB" id="A0A2G1VLR4"/>
<dbReference type="InterPro" id="IPR007318">
    <property type="entry name" value="Phopholipid_MeTrfase"/>
</dbReference>
<dbReference type="GO" id="GO:0032259">
    <property type="term" value="P:methylation"/>
    <property type="evidence" value="ECO:0007669"/>
    <property type="project" value="UniProtKB-KW"/>
</dbReference>
<comment type="caution">
    <text evidence="6">The sequence shown here is derived from an EMBL/GenBank/DDBJ whole genome shotgun (WGS) entry which is preliminary data.</text>
</comment>
<dbReference type="RefSeq" id="WP_099647820.1">
    <property type="nucleotide sequence ID" value="NZ_KZ319317.1"/>
</dbReference>
<keyword evidence="6" id="KW-0489">Methyltransferase</keyword>
<feature type="transmembrane region" description="Helical" evidence="5">
    <location>
        <begin position="110"/>
        <end position="136"/>
    </location>
</feature>
<feature type="transmembrane region" description="Helical" evidence="5">
    <location>
        <begin position="221"/>
        <end position="239"/>
    </location>
</feature>
<keyword evidence="3 5" id="KW-1133">Transmembrane helix</keyword>
<dbReference type="Proteomes" id="UP000229433">
    <property type="component" value="Unassembled WGS sequence"/>
</dbReference>